<comment type="caution">
    <text evidence="17">The sequence shown here is derived from an EMBL/GenBank/DDBJ whole genome shotgun (WGS) entry which is preliminary data.</text>
</comment>
<keyword evidence="8" id="KW-0106">Calcium</keyword>
<evidence type="ECO:0000256" key="4">
    <source>
        <dbReference type="ARBA" id="ARBA00022553"/>
    </source>
</evidence>
<evidence type="ECO:0000256" key="6">
    <source>
        <dbReference type="ARBA" id="ARBA00022723"/>
    </source>
</evidence>
<feature type="compositionally biased region" description="Low complexity" evidence="15">
    <location>
        <begin position="278"/>
        <end position="304"/>
    </location>
</feature>
<dbReference type="InterPro" id="IPR052214">
    <property type="entry name" value="DAG_Lipase-Related"/>
</dbReference>
<evidence type="ECO:0000256" key="10">
    <source>
        <dbReference type="ARBA" id="ARBA00022989"/>
    </source>
</evidence>
<keyword evidence="12" id="KW-0472">Membrane</keyword>
<dbReference type="GO" id="GO:0046872">
    <property type="term" value="F:metal ion binding"/>
    <property type="evidence" value="ECO:0007669"/>
    <property type="project" value="UniProtKB-KW"/>
</dbReference>
<evidence type="ECO:0000256" key="13">
    <source>
        <dbReference type="ARBA" id="ARBA00024531"/>
    </source>
</evidence>
<keyword evidence="3" id="KW-1003">Cell membrane</keyword>
<organism evidence="17 18">
    <name type="scientific">Puccinia graminis f. sp. tritici</name>
    <dbReference type="NCBI Taxonomy" id="56615"/>
    <lineage>
        <taxon>Eukaryota</taxon>
        <taxon>Fungi</taxon>
        <taxon>Dikarya</taxon>
        <taxon>Basidiomycota</taxon>
        <taxon>Pucciniomycotina</taxon>
        <taxon>Pucciniomycetes</taxon>
        <taxon>Pucciniales</taxon>
        <taxon>Pucciniaceae</taxon>
        <taxon>Puccinia</taxon>
    </lineage>
</organism>
<keyword evidence="11" id="KW-0443">Lipid metabolism</keyword>
<dbReference type="SUPFAM" id="SSF53474">
    <property type="entry name" value="alpha/beta-Hydrolases"/>
    <property type="match status" value="1"/>
</dbReference>
<sequence length="828" mass="92400">MNDLDSPSTMPGYLPIGEPEPDQQVAEQSADVMGKPLSCGGTSMIVPAAHGALAIASFATRFGFTVAQKSVQFGLAIPQTIISNVLPSQLKPLSIAIQASLSFAEYSTLTALQLAQGISSTGLDLAAYSVTELDALIRSYQTLNPSLPSLDALKLIVVLLRQQWLKISPHASDLPPGYDNSTQPFQFFQVLRALSTWALIQQLTQHVEDRLFSSFLIPIQNSPSGDQKNEQFELGFEEDDDDGQEGHPEVVKQKFKRYIDLCLSSYGGLGHLLFSSESKPSPSPNGSDPKPSSSSSEPGKAPPSTYETWNLLLGKHDEDLIRRHGELFEDKDVPEALNEADKKIAEELKDLLPMELRKGQDEVKNKKEMNELMNQIGSLSVVTEAQEGGKESRPNLSGLDQEKTMREDGVFELASGDVLPASLDSSLPENSTAEEKENHPSSTAATSPDCQPPRYFILVDRVHRSVIVCLRGTFSLNDLSTDLTCDLQTFDPLLFWDDFPGSVVDTQNDSATEEEEDSTNEKKNQNFKVHQGFYEVSKKLIGFPNNSPPPSAQQQQPQPTKFMASLRNALEKLDSDENVPLTDGIQRQQKKNKRIEFVGHSLGAGVAVLLSLMLADPRTGLSTRRSGLPEGTSIRTYAICPPCTSSKGLTELSRKMIKTLIHSNDFIPRLSMDHVMNLKTMIIWIDYFENNPALLSSLVSTHKNSDGIWKNLLQVYTRLRIFQSQNNQNTQNQNQDDHQRLDASKQALLEDEVWLIEMKNLLESKIQKEHQMDVLLPTGMIYWMVKDDLFIVPKHKAQDIFNRIKFDISMVKDHLIHQVKHEFNKFCH</sequence>
<evidence type="ECO:0000256" key="15">
    <source>
        <dbReference type="SAM" id="MobiDB-lite"/>
    </source>
</evidence>
<dbReference type="CDD" id="cd00519">
    <property type="entry name" value="Lipase_3"/>
    <property type="match status" value="1"/>
</dbReference>
<keyword evidence="7" id="KW-0378">Hydrolase</keyword>
<feature type="domain" description="Fungal lipase-type" evidence="16">
    <location>
        <begin position="470"/>
        <end position="672"/>
    </location>
</feature>
<name>A0A5B0NEI9_PUCGR</name>
<evidence type="ECO:0000256" key="2">
    <source>
        <dbReference type="ARBA" id="ARBA00004651"/>
    </source>
</evidence>
<comment type="cofactor">
    <cofactor evidence="1">
        <name>Ca(2+)</name>
        <dbReference type="ChEBI" id="CHEBI:29108"/>
    </cofactor>
</comment>
<dbReference type="EC" id="3.1.1.116" evidence="14"/>
<feature type="region of interest" description="Disordered" evidence="15">
    <location>
        <begin position="1"/>
        <end position="22"/>
    </location>
</feature>
<feature type="compositionally biased region" description="Polar residues" evidence="15">
    <location>
        <begin position="440"/>
        <end position="449"/>
    </location>
</feature>
<dbReference type="InterPro" id="IPR029058">
    <property type="entry name" value="AB_hydrolase_fold"/>
</dbReference>
<accession>A0A5B0NEI9</accession>
<evidence type="ECO:0000259" key="16">
    <source>
        <dbReference type="Pfam" id="PF01764"/>
    </source>
</evidence>
<keyword evidence="9" id="KW-0442">Lipid degradation</keyword>
<protein>
    <recommendedName>
        <fullName evidence="14">sn-1-specific diacylglycerol lipase</fullName>
        <ecNumber evidence="14">3.1.1.116</ecNumber>
    </recommendedName>
</protein>
<proteinExistence type="predicted"/>
<evidence type="ECO:0000256" key="11">
    <source>
        <dbReference type="ARBA" id="ARBA00023098"/>
    </source>
</evidence>
<comment type="catalytic activity">
    <reaction evidence="13">
        <text>a 1,2-diacyl-sn-glycerol + H2O = a 2-acylglycerol + a fatty acid + H(+)</text>
        <dbReference type="Rhea" id="RHEA:33275"/>
        <dbReference type="ChEBI" id="CHEBI:15377"/>
        <dbReference type="ChEBI" id="CHEBI:15378"/>
        <dbReference type="ChEBI" id="CHEBI:17389"/>
        <dbReference type="ChEBI" id="CHEBI:17815"/>
        <dbReference type="ChEBI" id="CHEBI:28868"/>
        <dbReference type="EC" id="3.1.1.116"/>
    </reaction>
    <physiologicalReaction direction="left-to-right" evidence="13">
        <dbReference type="Rhea" id="RHEA:33276"/>
    </physiologicalReaction>
</comment>
<feature type="region of interest" description="Disordered" evidence="15">
    <location>
        <begin position="505"/>
        <end position="524"/>
    </location>
</feature>
<dbReference type="GO" id="GO:0046340">
    <property type="term" value="P:diacylglycerol catabolic process"/>
    <property type="evidence" value="ECO:0007669"/>
    <property type="project" value="TreeGrafter"/>
</dbReference>
<feature type="region of interest" description="Disordered" evidence="15">
    <location>
        <begin position="420"/>
        <end position="450"/>
    </location>
</feature>
<dbReference type="OrthoDB" id="438440at2759"/>
<evidence type="ECO:0000256" key="12">
    <source>
        <dbReference type="ARBA" id="ARBA00023136"/>
    </source>
</evidence>
<evidence type="ECO:0000256" key="14">
    <source>
        <dbReference type="ARBA" id="ARBA00026104"/>
    </source>
</evidence>
<evidence type="ECO:0000313" key="18">
    <source>
        <dbReference type="Proteomes" id="UP000324748"/>
    </source>
</evidence>
<dbReference type="GO" id="GO:0019369">
    <property type="term" value="P:arachidonate metabolic process"/>
    <property type="evidence" value="ECO:0007669"/>
    <property type="project" value="TreeGrafter"/>
</dbReference>
<dbReference type="Pfam" id="PF01764">
    <property type="entry name" value="Lipase_3"/>
    <property type="match status" value="1"/>
</dbReference>
<evidence type="ECO:0000313" key="17">
    <source>
        <dbReference type="EMBL" id="KAA1086974.1"/>
    </source>
</evidence>
<comment type="subcellular location">
    <subcellularLocation>
        <location evidence="2">Cell membrane</location>
        <topology evidence="2">Multi-pass membrane protein</topology>
    </subcellularLocation>
</comment>
<dbReference type="PANTHER" id="PTHR45792">
    <property type="entry name" value="DIACYLGLYCEROL LIPASE HOMOLOG-RELATED"/>
    <property type="match status" value="1"/>
</dbReference>
<dbReference type="GO" id="GO:0016298">
    <property type="term" value="F:lipase activity"/>
    <property type="evidence" value="ECO:0007669"/>
    <property type="project" value="TreeGrafter"/>
</dbReference>
<dbReference type="Gene3D" id="3.40.50.1820">
    <property type="entry name" value="alpha/beta hydrolase"/>
    <property type="match status" value="1"/>
</dbReference>
<reference evidence="17 18" key="1">
    <citation type="submission" date="2019-05" db="EMBL/GenBank/DDBJ databases">
        <title>Emergence of the Ug99 lineage of the wheat stem rust pathogen through somatic hybridization.</title>
        <authorList>
            <person name="Li F."/>
            <person name="Upadhyaya N.M."/>
            <person name="Sperschneider J."/>
            <person name="Matny O."/>
            <person name="Nguyen-Phuc H."/>
            <person name="Mago R."/>
            <person name="Raley C."/>
            <person name="Miller M.E."/>
            <person name="Silverstein K.A.T."/>
            <person name="Henningsen E."/>
            <person name="Hirsch C.D."/>
            <person name="Visser B."/>
            <person name="Pretorius Z.A."/>
            <person name="Steffenson B.J."/>
            <person name="Schwessinger B."/>
            <person name="Dodds P.N."/>
            <person name="Figueroa M."/>
        </authorList>
    </citation>
    <scope>NUCLEOTIDE SEQUENCE [LARGE SCALE GENOMIC DNA]</scope>
    <source>
        <strain evidence="17">21-0</strain>
    </source>
</reference>
<dbReference type="PANTHER" id="PTHR45792:SF8">
    <property type="entry name" value="DIACYLGLYCEROL LIPASE-ALPHA"/>
    <property type="match status" value="1"/>
</dbReference>
<keyword evidence="10" id="KW-1133">Transmembrane helix</keyword>
<dbReference type="InterPro" id="IPR002921">
    <property type="entry name" value="Fungal_lipase-type"/>
</dbReference>
<feature type="region of interest" description="Disordered" evidence="15">
    <location>
        <begin position="275"/>
        <end position="307"/>
    </location>
</feature>
<dbReference type="EMBL" id="VSWC01000105">
    <property type="protein sequence ID" value="KAA1086974.1"/>
    <property type="molecule type" value="Genomic_DNA"/>
</dbReference>
<dbReference type="Proteomes" id="UP000324748">
    <property type="component" value="Unassembled WGS sequence"/>
</dbReference>
<keyword evidence="6" id="KW-0479">Metal-binding</keyword>
<evidence type="ECO:0000256" key="1">
    <source>
        <dbReference type="ARBA" id="ARBA00001913"/>
    </source>
</evidence>
<keyword evidence="5" id="KW-0812">Transmembrane</keyword>
<keyword evidence="18" id="KW-1185">Reference proteome</keyword>
<evidence type="ECO:0000256" key="5">
    <source>
        <dbReference type="ARBA" id="ARBA00022692"/>
    </source>
</evidence>
<dbReference type="AlphaFoldDB" id="A0A5B0NEI9"/>
<evidence type="ECO:0000256" key="9">
    <source>
        <dbReference type="ARBA" id="ARBA00022963"/>
    </source>
</evidence>
<evidence type="ECO:0000256" key="7">
    <source>
        <dbReference type="ARBA" id="ARBA00022801"/>
    </source>
</evidence>
<dbReference type="GO" id="GO:0005886">
    <property type="term" value="C:plasma membrane"/>
    <property type="evidence" value="ECO:0007669"/>
    <property type="project" value="UniProtKB-SubCell"/>
</dbReference>
<keyword evidence="4" id="KW-0597">Phosphoprotein</keyword>
<evidence type="ECO:0000256" key="3">
    <source>
        <dbReference type="ARBA" id="ARBA00022475"/>
    </source>
</evidence>
<gene>
    <name evidence="17" type="ORF">PGT21_017747</name>
</gene>
<evidence type="ECO:0000256" key="8">
    <source>
        <dbReference type="ARBA" id="ARBA00022837"/>
    </source>
</evidence>